<dbReference type="CDD" id="cd24066">
    <property type="entry name" value="ASKHA_NBD_ROK_EcFRK-like"/>
    <property type="match status" value="1"/>
</dbReference>
<keyword evidence="1" id="KW-0119">Carbohydrate metabolism</keyword>
<dbReference type="SUPFAM" id="SSF53067">
    <property type="entry name" value="Actin-like ATPase domain"/>
    <property type="match status" value="1"/>
</dbReference>
<evidence type="ECO:0000313" key="2">
    <source>
        <dbReference type="EMBL" id="RCS70325.1"/>
    </source>
</evidence>
<dbReference type="OrthoDB" id="9810372at2"/>
<dbReference type="Pfam" id="PF00480">
    <property type="entry name" value="ROK"/>
    <property type="match status" value="1"/>
</dbReference>
<dbReference type="PROSITE" id="PS01125">
    <property type="entry name" value="ROK"/>
    <property type="match status" value="1"/>
</dbReference>
<name>A0A368LI79_9VIBR</name>
<evidence type="ECO:0000256" key="1">
    <source>
        <dbReference type="ARBA" id="ARBA00023277"/>
    </source>
</evidence>
<evidence type="ECO:0000313" key="3">
    <source>
        <dbReference type="Proteomes" id="UP000252479"/>
    </source>
</evidence>
<proteinExistence type="predicted"/>
<organism evidence="2 3">
    <name type="scientific">Vibrio casei</name>
    <dbReference type="NCBI Taxonomy" id="673372"/>
    <lineage>
        <taxon>Bacteria</taxon>
        <taxon>Pseudomonadati</taxon>
        <taxon>Pseudomonadota</taxon>
        <taxon>Gammaproteobacteria</taxon>
        <taxon>Vibrionales</taxon>
        <taxon>Vibrionaceae</taxon>
        <taxon>Vibrio</taxon>
    </lineage>
</organism>
<dbReference type="InterPro" id="IPR000600">
    <property type="entry name" value="ROK"/>
</dbReference>
<gene>
    <name evidence="2" type="ORF">CIK83_12835</name>
</gene>
<dbReference type="InterPro" id="IPR043129">
    <property type="entry name" value="ATPase_NBD"/>
</dbReference>
<dbReference type="PANTHER" id="PTHR18964:SF174">
    <property type="entry name" value="D-ALLOSE KINASE-RELATED"/>
    <property type="match status" value="1"/>
</dbReference>
<sequence length="317" mass="34572">MIRLGLDIGGTKIEAVAMNAHNDIVYQKRIFTPTESYEVFLNAIVTLIKTVKVEVTQSLSIGIGLPGAISPETGKIKNCNCLILNGKDLKADLSFAVHQPIYIANDADCFTLSEAMDGAGANHPTVFGVIMGTGCGGGITVNGQLLSGPNAIAGEWGHNTLPQYSVESDGPPQPCYCGKDNCIERYISGTGFTKRYHQRYGSRLKNSDELQAIHIIKKKRMGEESAVEHYNHFVDMCARSLASIINILDPHAIVLGGGLSNIDELYEDIPKLLNQYVFSDVCNTKIMKAKFGDSSGVRGACWLPEMHKVYESKQQQE</sequence>
<dbReference type="PANTHER" id="PTHR18964">
    <property type="entry name" value="ROK (REPRESSOR, ORF, KINASE) FAMILY"/>
    <property type="match status" value="1"/>
</dbReference>
<protein>
    <submittedName>
        <fullName evidence="2">ROK family protein</fullName>
    </submittedName>
</protein>
<dbReference type="Gene3D" id="3.30.420.40">
    <property type="match status" value="2"/>
</dbReference>
<dbReference type="AlphaFoldDB" id="A0A368LI79"/>
<keyword evidence="3" id="KW-1185">Reference proteome</keyword>
<dbReference type="GO" id="GO:0004396">
    <property type="term" value="F:hexokinase activity"/>
    <property type="evidence" value="ECO:0007669"/>
    <property type="project" value="TreeGrafter"/>
</dbReference>
<reference evidence="2 3" key="1">
    <citation type="journal article" date="2017" name="Elife">
        <title>Extensive horizontal gene transfer in cheese-associated bacteria.</title>
        <authorList>
            <person name="Bonham K.S."/>
            <person name="Wolfe B.E."/>
            <person name="Dutton R.J."/>
        </authorList>
    </citation>
    <scope>NUCLEOTIDE SEQUENCE [LARGE SCALE GENOMIC DNA]</scope>
    <source>
        <strain evidence="2 3">JB196</strain>
    </source>
</reference>
<dbReference type="Proteomes" id="UP000252479">
    <property type="component" value="Unassembled WGS sequence"/>
</dbReference>
<dbReference type="EMBL" id="QPGL01000002">
    <property type="protein sequence ID" value="RCS70325.1"/>
    <property type="molecule type" value="Genomic_DNA"/>
</dbReference>
<accession>A0A368LI79</accession>
<dbReference type="InterPro" id="IPR049874">
    <property type="entry name" value="ROK_cs"/>
</dbReference>
<comment type="caution">
    <text evidence="2">The sequence shown here is derived from an EMBL/GenBank/DDBJ whole genome shotgun (WGS) entry which is preliminary data.</text>
</comment>